<reference evidence="5" key="1">
    <citation type="journal article" date="2017" name="Nature">
        <title>The genome of Chenopodium quinoa.</title>
        <authorList>
            <person name="Jarvis D.E."/>
            <person name="Ho Y.S."/>
            <person name="Lightfoot D.J."/>
            <person name="Schmoeckel S.M."/>
            <person name="Li B."/>
            <person name="Borm T.J.A."/>
            <person name="Ohyanagi H."/>
            <person name="Mineta K."/>
            <person name="Michell C.T."/>
            <person name="Saber N."/>
            <person name="Kharbatia N.M."/>
            <person name="Rupper R.R."/>
            <person name="Sharp A.R."/>
            <person name="Dally N."/>
            <person name="Boughton B.A."/>
            <person name="Woo Y.H."/>
            <person name="Gao G."/>
            <person name="Schijlen E.G.W.M."/>
            <person name="Guo X."/>
            <person name="Momin A.A."/>
            <person name="Negrao S."/>
            <person name="Al-Babili S."/>
            <person name="Gehring C."/>
            <person name="Roessner U."/>
            <person name="Jung C."/>
            <person name="Murphy K."/>
            <person name="Arold S.T."/>
            <person name="Gojobori T."/>
            <person name="van der Linden C.G."/>
            <person name="van Loo E.N."/>
            <person name="Jellen E.N."/>
            <person name="Maughan P.J."/>
            <person name="Tester M."/>
        </authorList>
    </citation>
    <scope>NUCLEOTIDE SEQUENCE [LARGE SCALE GENOMIC DNA]</scope>
    <source>
        <strain evidence="5">cv. PI 614886</strain>
    </source>
</reference>
<keyword evidence="2 3" id="KW-0129">CBS domain</keyword>
<dbReference type="KEGG" id="cqi:110693599"/>
<dbReference type="PANTHER" id="PTHR13780:SF39">
    <property type="entry name" value="CBS DOMAIN-CONTAINING PROTEIN CBSX5-LIKE"/>
    <property type="match status" value="1"/>
</dbReference>
<dbReference type="Gramene" id="AUR62014797-RA">
    <property type="protein sequence ID" value="AUR62014797-RA:cds"/>
    <property type="gene ID" value="AUR62014797"/>
</dbReference>
<accession>A0A803LLF0</accession>
<evidence type="ECO:0000256" key="2">
    <source>
        <dbReference type="ARBA" id="ARBA00023122"/>
    </source>
</evidence>
<dbReference type="Proteomes" id="UP000596660">
    <property type="component" value="Unplaced"/>
</dbReference>
<dbReference type="InterPro" id="IPR050511">
    <property type="entry name" value="AMPK_gamma/SDS23_families"/>
</dbReference>
<evidence type="ECO:0000256" key="1">
    <source>
        <dbReference type="ARBA" id="ARBA00022737"/>
    </source>
</evidence>
<proteinExistence type="predicted"/>
<dbReference type="PANTHER" id="PTHR13780">
    <property type="entry name" value="AMP-ACTIVATED PROTEIN KINASE, GAMMA REGULATORY SUBUNIT"/>
    <property type="match status" value="1"/>
</dbReference>
<keyword evidence="1" id="KW-0677">Repeat</keyword>
<dbReference type="GO" id="GO:0005634">
    <property type="term" value="C:nucleus"/>
    <property type="evidence" value="ECO:0007669"/>
    <property type="project" value="TreeGrafter"/>
</dbReference>
<dbReference type="GO" id="GO:0005737">
    <property type="term" value="C:cytoplasm"/>
    <property type="evidence" value="ECO:0007669"/>
    <property type="project" value="TreeGrafter"/>
</dbReference>
<dbReference type="RefSeq" id="XP_021726427.1">
    <property type="nucleotide sequence ID" value="XM_021870735.1"/>
</dbReference>
<organism evidence="5 6">
    <name type="scientific">Chenopodium quinoa</name>
    <name type="common">Quinoa</name>
    <dbReference type="NCBI Taxonomy" id="63459"/>
    <lineage>
        <taxon>Eukaryota</taxon>
        <taxon>Viridiplantae</taxon>
        <taxon>Streptophyta</taxon>
        <taxon>Embryophyta</taxon>
        <taxon>Tracheophyta</taxon>
        <taxon>Spermatophyta</taxon>
        <taxon>Magnoliopsida</taxon>
        <taxon>eudicotyledons</taxon>
        <taxon>Gunneridae</taxon>
        <taxon>Pentapetalae</taxon>
        <taxon>Caryophyllales</taxon>
        <taxon>Chenopodiaceae</taxon>
        <taxon>Chenopodioideae</taxon>
        <taxon>Atripliceae</taxon>
        <taxon>Chenopodium</taxon>
    </lineage>
</organism>
<dbReference type="OrthoDB" id="681454at2759"/>
<gene>
    <name evidence="5" type="primary">LOC110693599</name>
</gene>
<dbReference type="PROSITE" id="PS51371">
    <property type="entry name" value="CBS"/>
    <property type="match status" value="2"/>
</dbReference>
<dbReference type="Pfam" id="PF00571">
    <property type="entry name" value="CBS"/>
    <property type="match status" value="2"/>
</dbReference>
<protein>
    <recommendedName>
        <fullName evidence="4">CBS domain-containing protein</fullName>
    </recommendedName>
</protein>
<dbReference type="InterPro" id="IPR046342">
    <property type="entry name" value="CBS_dom_sf"/>
</dbReference>
<dbReference type="EnsemblPlants" id="AUR62014797-RA">
    <property type="protein sequence ID" value="AUR62014797-RA:cds"/>
    <property type="gene ID" value="AUR62014797"/>
</dbReference>
<dbReference type="SUPFAM" id="SSF54631">
    <property type="entry name" value="CBS-domain pair"/>
    <property type="match status" value="2"/>
</dbReference>
<evidence type="ECO:0000256" key="3">
    <source>
        <dbReference type="PROSITE-ProRule" id="PRU00703"/>
    </source>
</evidence>
<evidence type="ECO:0000313" key="5">
    <source>
        <dbReference type="EnsemblPlants" id="AUR62014797-RA:cds"/>
    </source>
</evidence>
<name>A0A803LLF0_CHEQI</name>
<dbReference type="GeneID" id="110693599"/>
<dbReference type="OMA" id="VMTYIDC"/>
<reference evidence="5" key="2">
    <citation type="submission" date="2021-03" db="UniProtKB">
        <authorList>
            <consortium name="EnsemblPlants"/>
        </authorList>
    </citation>
    <scope>IDENTIFICATION</scope>
</reference>
<sequence>MAVQLFSNEISDLCLGKPPLRPLPASATVADALSLFRRSSGDPSLSVWSSPVAGEASKCIGKISIVDVLCFLCKEENISTPFVALISPVSVLLPDGPPLVKQLDPTSSILDAVDCILEGAQSLIVPRKSRNSGSPRQKLSQKPSVGRTYCWITQEDIIRFIFNSINHFSPIPFNSIQSVNIIEEKIPSVHYDDPALSALRAINNSLSGQTAVAVVDDEGRLVGEISLYTLACCDETVAPAVATLSAGDLMAYIDYGGAPEDLIQLVKARLEEKKLDGFLELLEDDHSTLSVSSCLSSTSSSSSDDEAVVKSMRSRSNSARFARGTEPIVCHPGSSLIAVMIQALSHRLNHVWVVEEDYSLIGIVTFTSMLKVFRDRVNSFS</sequence>
<dbReference type="InterPro" id="IPR000644">
    <property type="entry name" value="CBS_dom"/>
</dbReference>
<dbReference type="Gene3D" id="3.10.580.10">
    <property type="entry name" value="CBS-domain"/>
    <property type="match status" value="1"/>
</dbReference>
<dbReference type="AlphaFoldDB" id="A0A803LLF0"/>
<evidence type="ECO:0000259" key="4">
    <source>
        <dbReference type="PROSITE" id="PS51371"/>
    </source>
</evidence>
<feature type="domain" description="CBS" evidence="4">
    <location>
        <begin position="321"/>
        <end position="380"/>
    </location>
</feature>
<evidence type="ECO:0000313" key="6">
    <source>
        <dbReference type="Proteomes" id="UP000596660"/>
    </source>
</evidence>
<feature type="domain" description="CBS" evidence="4">
    <location>
        <begin position="181"/>
        <end position="243"/>
    </location>
</feature>
<keyword evidence="6" id="KW-1185">Reference proteome</keyword>